<dbReference type="SUPFAM" id="SSF56801">
    <property type="entry name" value="Acetyl-CoA synthetase-like"/>
    <property type="match status" value="1"/>
</dbReference>
<dbReference type="InterPro" id="IPR045851">
    <property type="entry name" value="AMP-bd_C_sf"/>
</dbReference>
<dbReference type="PROSITE" id="PS00455">
    <property type="entry name" value="AMP_BINDING"/>
    <property type="match status" value="1"/>
</dbReference>
<proteinExistence type="predicted"/>
<dbReference type="InterPro" id="IPR025110">
    <property type="entry name" value="AMP-bd_C"/>
</dbReference>
<dbReference type="Pfam" id="PF00501">
    <property type="entry name" value="AMP-binding"/>
    <property type="match status" value="1"/>
</dbReference>
<accession>A0ABW0AVM0</accession>
<dbReference type="Gene3D" id="3.40.50.12780">
    <property type="entry name" value="N-terminal domain of ligase-like"/>
    <property type="match status" value="1"/>
</dbReference>
<gene>
    <name evidence="3" type="ORF">ACFPRH_32710</name>
</gene>
<evidence type="ECO:0000259" key="1">
    <source>
        <dbReference type="Pfam" id="PF00501"/>
    </source>
</evidence>
<keyword evidence="4" id="KW-1185">Reference proteome</keyword>
<dbReference type="PANTHER" id="PTHR45527">
    <property type="entry name" value="NONRIBOSOMAL PEPTIDE SYNTHETASE"/>
    <property type="match status" value="1"/>
</dbReference>
<dbReference type="RefSeq" id="WP_344485766.1">
    <property type="nucleotide sequence ID" value="NZ_BAAASB010000031.1"/>
</dbReference>
<name>A0ABW0AVM0_9ACTN</name>
<evidence type="ECO:0000313" key="4">
    <source>
        <dbReference type="Proteomes" id="UP001596160"/>
    </source>
</evidence>
<dbReference type="InterPro" id="IPR000873">
    <property type="entry name" value="AMP-dep_synth/lig_dom"/>
</dbReference>
<comment type="caution">
    <text evidence="3">The sequence shown here is derived from an EMBL/GenBank/DDBJ whole genome shotgun (WGS) entry which is preliminary data.</text>
</comment>
<dbReference type="InterPro" id="IPR020845">
    <property type="entry name" value="AMP-binding_CS"/>
</dbReference>
<dbReference type="Proteomes" id="UP001596160">
    <property type="component" value="Unassembled WGS sequence"/>
</dbReference>
<dbReference type="EMBL" id="JBHSKP010000035">
    <property type="protein sequence ID" value="MFC5156485.1"/>
    <property type="molecule type" value="Genomic_DNA"/>
</dbReference>
<evidence type="ECO:0000259" key="2">
    <source>
        <dbReference type="Pfam" id="PF13193"/>
    </source>
</evidence>
<dbReference type="InterPro" id="IPR042099">
    <property type="entry name" value="ANL_N_sf"/>
</dbReference>
<dbReference type="PANTHER" id="PTHR45527:SF1">
    <property type="entry name" value="FATTY ACID SYNTHASE"/>
    <property type="match status" value="1"/>
</dbReference>
<dbReference type="Pfam" id="PF13193">
    <property type="entry name" value="AMP-binding_C"/>
    <property type="match status" value="1"/>
</dbReference>
<feature type="domain" description="AMP-dependent synthetase/ligase" evidence="1">
    <location>
        <begin position="16"/>
        <end position="370"/>
    </location>
</feature>
<evidence type="ECO:0000313" key="3">
    <source>
        <dbReference type="EMBL" id="MFC5156485.1"/>
    </source>
</evidence>
<sequence>MTGEGPGAPRALYDWFAASVREHGERVALETGGERLTYRELDALSAALAAEILAARGGRAPRRVGLTTASGPLTYAGCLAALRLGAAVVPLNHSFPAVRLAAIARAAGPELYLTDRAPEPEGPDVPVLLLSEDLLARLRGGGAAKDAPPRVPTPPADIAYLLFTSGSTGTPKGVPVTHRGIDAFLRYVIDRYALGPGCRMAQNSGLAFDASVLELFGAWGSGATLVVPPRSELPKPARFVSREAITHWFSVPSVITMADLTGGLAPGSMPSLRWSLFGGEQLTVQQARAWRTAAPRSVVENVYGPTELTILSTQYRLPDRVEDWPRTVNGTLPIGPVYPHLDHQVVDEEGNPSDVGELRLRGVQRFGGYLDGSDNRGRFLDASGRPVETGEGYVPDEKHWYRTGDLVQVLEGGVLVHLGRLDQQVKIMGQRMEIGEIEAVLREQDDIGQVAVVALRGEDGQTRLEAVYTGTARPAARLRQVLLERLPRYMVPHRFTHRTEPLPMNHNGKLDRRVLAERLTEARE</sequence>
<protein>
    <submittedName>
        <fullName evidence="3">AMP-binding protein</fullName>
    </submittedName>
</protein>
<organism evidence="3 4">
    <name type="scientific">Streptomyces amakusaensis</name>
    <dbReference type="NCBI Taxonomy" id="67271"/>
    <lineage>
        <taxon>Bacteria</taxon>
        <taxon>Bacillati</taxon>
        <taxon>Actinomycetota</taxon>
        <taxon>Actinomycetes</taxon>
        <taxon>Kitasatosporales</taxon>
        <taxon>Streptomycetaceae</taxon>
        <taxon>Streptomyces</taxon>
    </lineage>
</organism>
<reference evidence="4" key="1">
    <citation type="journal article" date="2019" name="Int. J. Syst. Evol. Microbiol.">
        <title>The Global Catalogue of Microorganisms (GCM) 10K type strain sequencing project: providing services to taxonomists for standard genome sequencing and annotation.</title>
        <authorList>
            <consortium name="The Broad Institute Genomics Platform"/>
            <consortium name="The Broad Institute Genome Sequencing Center for Infectious Disease"/>
            <person name="Wu L."/>
            <person name="Ma J."/>
        </authorList>
    </citation>
    <scope>NUCLEOTIDE SEQUENCE [LARGE SCALE GENOMIC DNA]</scope>
    <source>
        <strain evidence="4">PCU 266</strain>
    </source>
</reference>
<feature type="domain" description="AMP-binding enzyme C-terminal" evidence="2">
    <location>
        <begin position="436"/>
        <end position="509"/>
    </location>
</feature>
<dbReference type="Gene3D" id="3.30.300.30">
    <property type="match status" value="1"/>
</dbReference>